<proteinExistence type="predicted"/>
<evidence type="ECO:0000256" key="1">
    <source>
        <dbReference type="SAM" id="Coils"/>
    </source>
</evidence>
<dbReference type="EMBL" id="WNWR01000268">
    <property type="protein sequence ID" value="KAE9985927.1"/>
    <property type="molecule type" value="Genomic_DNA"/>
</dbReference>
<reference evidence="3 4" key="1">
    <citation type="submission" date="2019-07" db="EMBL/GenBank/DDBJ databases">
        <title>Venturia inaequalis Genome Resource.</title>
        <authorList>
            <person name="Lichtner F.J."/>
        </authorList>
    </citation>
    <scope>NUCLEOTIDE SEQUENCE [LARGE SCALE GENOMIC DNA]</scope>
    <source>
        <strain evidence="3 4">DMI_063113</strain>
    </source>
</reference>
<evidence type="ECO:0000313" key="4">
    <source>
        <dbReference type="Proteomes" id="UP000490939"/>
    </source>
</evidence>
<comment type="caution">
    <text evidence="3">The sequence shown here is derived from an EMBL/GenBank/DDBJ whole genome shotgun (WGS) entry which is preliminary data.</text>
</comment>
<dbReference type="AlphaFoldDB" id="A0A8H3VE71"/>
<sequence length="469" mass="51846">MSAPNSIKDAASLLQTFENRDEEAQASVNASGARTLKTQHEEHQGSLVAAAPETSAIAETFSKPQTPSGAETQPEAPVSNIGPQHLVNFPDRPSSQRPYSLAVGLEDFSHVLKYNTIPDGGFEEKLTKSSGDGALHSTSVVDFASREREVTPRQKKIEPETPLITAGSLRPETSSKLETLPTSATISIPAATIRIGTTTRPAIIIRPETPPRLQLFSSFKSSLKPDTLSVTHKSLLETAYPTNEALVYDLELGDLDACIDKVRTETEKRGGGRQADKELEVAIEQLKFLERQILALELIGKTKHLRLSDHNPPQQSSNRKIGGMTRGSHDSVMNSYDNLAPHKRQKVAANTIETRQSSNMPESTSTNTNVDKPTFFTLPRELRHQILLSSLSLESYLTYWREECVFIAYIHFNSDAISDWCGTMEKVSQDSAFLEDVAFCKMAFLKMIVEGQEEEDRSWCAKDLGVQYP</sequence>
<evidence type="ECO:0000313" key="3">
    <source>
        <dbReference type="EMBL" id="KAE9985927.1"/>
    </source>
</evidence>
<gene>
    <name evidence="3" type="ORF">EG327_004494</name>
</gene>
<accession>A0A8H3VE71</accession>
<feature type="region of interest" description="Disordered" evidence="2">
    <location>
        <begin position="1"/>
        <end position="95"/>
    </location>
</feature>
<feature type="region of interest" description="Disordered" evidence="2">
    <location>
        <begin position="306"/>
        <end position="328"/>
    </location>
</feature>
<feature type="compositionally biased region" description="Polar residues" evidence="2">
    <location>
        <begin position="62"/>
        <end position="71"/>
    </location>
</feature>
<feature type="coiled-coil region" evidence="1">
    <location>
        <begin position="272"/>
        <end position="299"/>
    </location>
</feature>
<keyword evidence="4" id="KW-1185">Reference proteome</keyword>
<organism evidence="3 4">
    <name type="scientific">Venturia inaequalis</name>
    <name type="common">Apple scab fungus</name>
    <dbReference type="NCBI Taxonomy" id="5025"/>
    <lineage>
        <taxon>Eukaryota</taxon>
        <taxon>Fungi</taxon>
        <taxon>Dikarya</taxon>
        <taxon>Ascomycota</taxon>
        <taxon>Pezizomycotina</taxon>
        <taxon>Dothideomycetes</taxon>
        <taxon>Pleosporomycetidae</taxon>
        <taxon>Venturiales</taxon>
        <taxon>Venturiaceae</taxon>
        <taxon>Venturia</taxon>
    </lineage>
</organism>
<evidence type="ECO:0000256" key="2">
    <source>
        <dbReference type="SAM" id="MobiDB-lite"/>
    </source>
</evidence>
<dbReference type="Proteomes" id="UP000490939">
    <property type="component" value="Unassembled WGS sequence"/>
</dbReference>
<name>A0A8H3VE71_VENIN</name>
<keyword evidence="1" id="KW-0175">Coiled coil</keyword>
<protein>
    <submittedName>
        <fullName evidence="3">Uncharacterized protein</fullName>
    </submittedName>
</protein>